<dbReference type="Pfam" id="PF11241">
    <property type="entry name" value="DUF3043"/>
    <property type="match status" value="1"/>
</dbReference>
<evidence type="ECO:0000313" key="4">
    <source>
        <dbReference type="Proteomes" id="UP000011760"/>
    </source>
</evidence>
<feature type="transmembrane region" description="Helical" evidence="2">
    <location>
        <begin position="171"/>
        <end position="195"/>
    </location>
</feature>
<dbReference type="Proteomes" id="UP000011760">
    <property type="component" value="Chromosome"/>
</dbReference>
<feature type="compositionally biased region" description="Low complexity" evidence="1">
    <location>
        <begin position="21"/>
        <end position="47"/>
    </location>
</feature>
<organism evidence="3 4">
    <name type="scientific">Corynebacterium callunae DSM 20147</name>
    <dbReference type="NCBI Taxonomy" id="1121353"/>
    <lineage>
        <taxon>Bacteria</taxon>
        <taxon>Bacillati</taxon>
        <taxon>Actinomycetota</taxon>
        <taxon>Actinomycetes</taxon>
        <taxon>Mycobacteriales</taxon>
        <taxon>Corynebacteriaceae</taxon>
        <taxon>Corynebacterium</taxon>
    </lineage>
</organism>
<feature type="transmembrane region" description="Helical" evidence="2">
    <location>
        <begin position="146"/>
        <end position="165"/>
    </location>
</feature>
<name>M1UV67_9CORY</name>
<protein>
    <recommendedName>
        <fullName evidence="5">DUF3043 domain-containing protein</fullName>
    </recommendedName>
</protein>
<reference evidence="3 4" key="1">
    <citation type="submission" date="2013-02" db="EMBL/GenBank/DDBJ databases">
        <title>The complete genome sequence of Corynebacterium callunae DSM 20147.</title>
        <authorList>
            <person name="Ruckert C."/>
            <person name="Albersmeier A."/>
            <person name="Kalinowski J."/>
        </authorList>
    </citation>
    <scope>NUCLEOTIDE SEQUENCE [LARGE SCALE GENOMIC DNA]</scope>
    <source>
        <strain evidence="3 4">DSM 20147</strain>
    </source>
</reference>
<evidence type="ECO:0000256" key="1">
    <source>
        <dbReference type="SAM" id="MobiDB-lite"/>
    </source>
</evidence>
<sequence length="242" mass="27241">MKLPWDKNKSTEGAESAANGAQSSTPSSTTAQSSEPAQPLPKGYTPPKGRPTPKRREVELERGIVGRQSLAPTETYGQQRQKRKELKASMSKEEYKAYKQKERDARLKRQREAQAAMDRGEEAYLMDRDKGEVKRFARDWVDARRFVSNFVMPVAIALLIIMLIGNFYPEFAATASIFAMLLMAVFFAEGIATGFRVNKAARAKFPETTETGFGLGYYAYSRSVQPRKWRTPRARVEVGAEV</sequence>
<feature type="compositionally biased region" description="Basic and acidic residues" evidence="1">
    <location>
        <begin position="54"/>
        <end position="64"/>
    </location>
</feature>
<evidence type="ECO:0000256" key="2">
    <source>
        <dbReference type="SAM" id="Phobius"/>
    </source>
</evidence>
<evidence type="ECO:0000313" key="3">
    <source>
        <dbReference type="EMBL" id="AGG67292.1"/>
    </source>
</evidence>
<dbReference type="HOGENOM" id="CLU_091328_0_0_11"/>
<dbReference type="RefSeq" id="WP_015651723.1">
    <property type="nucleotide sequence ID" value="NC_020506.1"/>
</dbReference>
<dbReference type="EMBL" id="CP004354">
    <property type="protein sequence ID" value="AGG67292.1"/>
    <property type="molecule type" value="Genomic_DNA"/>
</dbReference>
<keyword evidence="2" id="KW-0812">Transmembrane</keyword>
<feature type="compositionally biased region" description="Polar residues" evidence="1">
    <location>
        <begin position="70"/>
        <end position="79"/>
    </location>
</feature>
<keyword evidence="2" id="KW-0472">Membrane</keyword>
<dbReference type="eggNOG" id="ENOG5031D67">
    <property type="taxonomic scope" value="Bacteria"/>
</dbReference>
<dbReference type="AlphaFoldDB" id="M1UV67"/>
<dbReference type="PATRIC" id="fig|1121353.3.peg.1891"/>
<keyword evidence="2" id="KW-1133">Transmembrane helix</keyword>
<dbReference type="KEGG" id="ccn:H924_09270"/>
<evidence type="ECO:0008006" key="5">
    <source>
        <dbReference type="Google" id="ProtNLM"/>
    </source>
</evidence>
<dbReference type="InterPro" id="IPR021403">
    <property type="entry name" value="DUF3043"/>
</dbReference>
<keyword evidence="4" id="KW-1185">Reference proteome</keyword>
<accession>M1UV67</accession>
<dbReference type="STRING" id="1121353.H924_09270"/>
<gene>
    <name evidence="3" type="ORF">H924_09270</name>
</gene>
<feature type="compositionally biased region" description="Basic and acidic residues" evidence="1">
    <location>
        <begin position="86"/>
        <end position="103"/>
    </location>
</feature>
<feature type="compositionally biased region" description="Basic and acidic residues" evidence="1">
    <location>
        <begin position="1"/>
        <end position="12"/>
    </location>
</feature>
<proteinExistence type="predicted"/>
<feature type="region of interest" description="Disordered" evidence="1">
    <location>
        <begin position="1"/>
        <end position="103"/>
    </location>
</feature>